<feature type="region of interest" description="Disordered" evidence="14">
    <location>
        <begin position="1"/>
        <end position="24"/>
    </location>
</feature>
<dbReference type="InterPro" id="IPR007083">
    <property type="entry name" value="RNA_pol_Rpb1_4"/>
</dbReference>
<keyword evidence="7" id="KW-0479">Metal-binding</keyword>
<dbReference type="Gene3D" id="1.10.132.30">
    <property type="match status" value="1"/>
</dbReference>
<dbReference type="Pfam" id="PF04998">
    <property type="entry name" value="RNA_pol_Rpb1_5"/>
    <property type="match status" value="1"/>
</dbReference>
<evidence type="ECO:0000256" key="12">
    <source>
        <dbReference type="ARBA" id="ARBA00048552"/>
    </source>
</evidence>
<dbReference type="PANTHER" id="PTHR48446">
    <property type="entry name" value="DNA-DIRECTED RNA POLYMERASE SUBUNIT BETA' N-TERMINAL SECTION"/>
    <property type="match status" value="1"/>
</dbReference>
<evidence type="ECO:0000256" key="1">
    <source>
        <dbReference type="ARBA" id="ARBA00004123"/>
    </source>
</evidence>
<dbReference type="Pfam" id="PF04983">
    <property type="entry name" value="RNA_pol_Rpb1_3"/>
    <property type="match status" value="1"/>
</dbReference>
<dbReference type="PANTHER" id="PTHR48446:SF1">
    <property type="entry name" value="DNA-DIRECTED RNA POLYMERASE SUBUNIT BETA' N-TERMINAL SECTION"/>
    <property type="match status" value="1"/>
</dbReference>
<dbReference type="InterPro" id="IPR007081">
    <property type="entry name" value="RNA_pol_Rpb1_5"/>
</dbReference>
<dbReference type="InterPro" id="IPR035697">
    <property type="entry name" value="RNAP_III_RPC1_N"/>
</dbReference>
<dbReference type="InterPro" id="IPR042102">
    <property type="entry name" value="RNA_pol_Rpb1_3_sf"/>
</dbReference>
<dbReference type="SUPFAM" id="SSF64484">
    <property type="entry name" value="beta and beta-prime subunits of DNA dependent RNA-polymerase"/>
    <property type="match status" value="1"/>
</dbReference>
<keyword evidence="18" id="KW-1185">Reference proteome</keyword>
<evidence type="ECO:0000313" key="18">
    <source>
        <dbReference type="Proteomes" id="UP000011087"/>
    </source>
</evidence>
<dbReference type="InterPro" id="IPR044893">
    <property type="entry name" value="RNA_pol_Rpb1_clamp_domain"/>
</dbReference>
<dbReference type="Gene3D" id="1.10.274.100">
    <property type="entry name" value="RNA polymerase Rpb1, domain 3"/>
    <property type="match status" value="1"/>
</dbReference>
<proteinExistence type="inferred from homology"/>
<dbReference type="EMBL" id="JH992965">
    <property type="protein sequence ID" value="EKX55532.1"/>
    <property type="molecule type" value="Genomic_DNA"/>
</dbReference>
<reference evidence="17" key="3">
    <citation type="submission" date="2016-03" db="UniProtKB">
        <authorList>
            <consortium name="EnsemblProtists"/>
        </authorList>
    </citation>
    <scope>IDENTIFICATION</scope>
</reference>
<keyword evidence="9" id="KW-0460">Magnesium</keyword>
<dbReference type="Gene3D" id="3.30.1490.180">
    <property type="entry name" value="RNA polymerase ii"/>
    <property type="match status" value="1"/>
</dbReference>
<accession>L1K4K9</accession>
<keyword evidence="10 13" id="KW-0804">Transcription</keyword>
<dbReference type="InterPro" id="IPR006592">
    <property type="entry name" value="RNA_pol_N"/>
</dbReference>
<dbReference type="OMA" id="AVCPPYN"/>
<evidence type="ECO:0000313" key="17">
    <source>
        <dbReference type="EnsemblProtists" id="EKX55532"/>
    </source>
</evidence>
<dbReference type="PaxDb" id="55529-EKX55532"/>
<evidence type="ECO:0000256" key="8">
    <source>
        <dbReference type="ARBA" id="ARBA00022833"/>
    </source>
</evidence>
<reference evidence="16 18" key="1">
    <citation type="journal article" date="2012" name="Nature">
        <title>Algal genomes reveal evolutionary mosaicism and the fate of nucleomorphs.</title>
        <authorList>
            <consortium name="DOE Joint Genome Institute"/>
            <person name="Curtis B.A."/>
            <person name="Tanifuji G."/>
            <person name="Burki F."/>
            <person name="Gruber A."/>
            <person name="Irimia M."/>
            <person name="Maruyama S."/>
            <person name="Arias M.C."/>
            <person name="Ball S.G."/>
            <person name="Gile G.H."/>
            <person name="Hirakawa Y."/>
            <person name="Hopkins J.F."/>
            <person name="Kuo A."/>
            <person name="Rensing S.A."/>
            <person name="Schmutz J."/>
            <person name="Symeonidi A."/>
            <person name="Elias M."/>
            <person name="Eveleigh R.J."/>
            <person name="Herman E.K."/>
            <person name="Klute M.J."/>
            <person name="Nakayama T."/>
            <person name="Obornik M."/>
            <person name="Reyes-Prieto A."/>
            <person name="Armbrust E.V."/>
            <person name="Aves S.J."/>
            <person name="Beiko R.G."/>
            <person name="Coutinho P."/>
            <person name="Dacks J.B."/>
            <person name="Durnford D.G."/>
            <person name="Fast N.M."/>
            <person name="Green B.R."/>
            <person name="Grisdale C.J."/>
            <person name="Hempel F."/>
            <person name="Henrissat B."/>
            <person name="Hoppner M.P."/>
            <person name="Ishida K."/>
            <person name="Kim E."/>
            <person name="Koreny L."/>
            <person name="Kroth P.G."/>
            <person name="Liu Y."/>
            <person name="Malik S.B."/>
            <person name="Maier U.G."/>
            <person name="McRose D."/>
            <person name="Mock T."/>
            <person name="Neilson J.A."/>
            <person name="Onodera N.T."/>
            <person name="Poole A.M."/>
            <person name="Pritham E.J."/>
            <person name="Richards T.A."/>
            <person name="Rocap G."/>
            <person name="Roy S.W."/>
            <person name="Sarai C."/>
            <person name="Schaack S."/>
            <person name="Shirato S."/>
            <person name="Slamovits C.H."/>
            <person name="Spencer D.F."/>
            <person name="Suzuki S."/>
            <person name="Worden A.Z."/>
            <person name="Zauner S."/>
            <person name="Barry K."/>
            <person name="Bell C."/>
            <person name="Bharti A.K."/>
            <person name="Crow J.A."/>
            <person name="Grimwood J."/>
            <person name="Kramer R."/>
            <person name="Lindquist E."/>
            <person name="Lucas S."/>
            <person name="Salamov A."/>
            <person name="McFadden G.I."/>
            <person name="Lane C.E."/>
            <person name="Keeling P.J."/>
            <person name="Gray M.W."/>
            <person name="Grigoriev I.V."/>
            <person name="Archibald J.M."/>
        </authorList>
    </citation>
    <scope>NUCLEOTIDE SEQUENCE</scope>
    <source>
        <strain evidence="16 18">CCMP2712</strain>
    </source>
</reference>
<dbReference type="GO" id="GO:0046872">
    <property type="term" value="F:metal ion binding"/>
    <property type="evidence" value="ECO:0007669"/>
    <property type="project" value="UniProtKB-KW"/>
</dbReference>
<dbReference type="GO" id="GO:0003677">
    <property type="term" value="F:DNA binding"/>
    <property type="evidence" value="ECO:0007669"/>
    <property type="project" value="InterPro"/>
</dbReference>
<dbReference type="Pfam" id="PF00623">
    <property type="entry name" value="RNA_pol_Rpb1_2"/>
    <property type="match status" value="1"/>
</dbReference>
<dbReference type="GO" id="GO:0006351">
    <property type="term" value="P:DNA-templated transcription"/>
    <property type="evidence" value="ECO:0007669"/>
    <property type="project" value="InterPro"/>
</dbReference>
<evidence type="ECO:0000313" key="16">
    <source>
        <dbReference type="EMBL" id="EKX55532.1"/>
    </source>
</evidence>
<gene>
    <name evidence="16" type="ORF">GUITHDRAFT_156792</name>
</gene>
<keyword evidence="11" id="KW-0539">Nucleus</keyword>
<dbReference type="Pfam" id="PF05000">
    <property type="entry name" value="RNA_pol_Rpb1_4"/>
    <property type="match status" value="1"/>
</dbReference>
<evidence type="ECO:0000256" key="6">
    <source>
        <dbReference type="ARBA" id="ARBA00022695"/>
    </source>
</evidence>
<dbReference type="eggNOG" id="KOG0261">
    <property type="taxonomic scope" value="Eukaryota"/>
</dbReference>
<comment type="subcellular location">
    <subcellularLocation>
        <location evidence="1">Nucleus</location>
    </subcellularLocation>
</comment>
<keyword evidence="4 13" id="KW-0240">DNA-directed RNA polymerase</keyword>
<comment type="similarity">
    <text evidence="2 13">Belongs to the RNA polymerase beta' chain family.</text>
</comment>
<dbReference type="InterPro" id="IPR007066">
    <property type="entry name" value="RNA_pol_Rpb1_3"/>
</dbReference>
<sequence length="1281" mass="143232">MYSHQPAAPGQPATREAALNGPLDRRMGTTDKSLTCTTCHEPLQTCAGHFGYLKLTLPVFHQGYFKAIITILSCICKSCSRVLLDPDNYSSALSFMRRVQDDHLRRAAKLRAITEECKKISVCPRCGACNGPIKKIPAGGSRYLMLIHDKFAKHEEQKLEFHSMLAAEDKSFSLTKRSQDMKQAIGKAAQDLDPLTVLDMFQRIPDEDVEHSRPEELIITHLPVPPCCIRPSVAMGVGAGSNEDDLTVILSEIVKASESIQDTMDKGGSIANIMDCWGFLQLKIAHYFNSELPGVQQQLTMKSSGKRKIMRGFAQRLKGKQGRFRGNLSGKRVDHSGRTVISPDPNLHVRQVAVPVHMAKILTYPERVTSHNLVRLKKAIDNGPDIWPGATHILLQGNSNDRKDLRYYPKKIAKNELRIGDIVERHLIDDDVVLFNRQPSLHRISIMAHRAKVLKWRTLRFNECVCNPYNADFDGDEMNLHVPQTEEARAEAIELMGVVNNLCTPKDGSIMIAATQDFLTGSYLISRKNTFFHEAQMWYYCSFTCDAKEDFELEPPAIIKPMRLWTGKQLLSMLLKPRKNTRSLETDVEVLVNTELGESQYEKKSDNDIDKGRYMCPHDNYVCFRNSELMCGNLGKSTLGAGNKNSLFYTLLRDCDAETAADRMTKLAKLCSRWMGLHGFTFGIEDVMPTEPIKKAKAEAMQKVKDKCDKLIADYRAGKLQRVPGCDLELSLEQMVGKELDDVRNLVASAAKKELHYDNKVLVMALCKSKGSNDNISQMIGCLGQQKLGGSRIPNGFIGRTLPHFEMYAKEPAAKGFVENSFFTGLNPTEFFMHTMTGREGLVDTAVKTAECGYMARRLMKSLEDLSIHYDSTVRNSHGCIVQFRYGDDGLDPMLMEDDDGKPINMKRMIQRSCALLGCYGDEERSPANFTLMTEEQLKHFLDEIICRYRRAVAEPGSAVGALGAQSIGEPGTQMTLKTFHFAGIASMNVTLGVPRIKEIINASKIISTPVVEVPLQLDRDEINARIIKGRIERTTLGQVAKYIKQVFAPSRCYVVVKLDMQCVQDLQLNLSASTVKKAILSDPKLKVKEQHISSKGTDKLLIHPPHDGRSKESLHFMLINLASQLRNVIVCGIPTIRRAVIQSTEVKGGGNSYQLLVEGTGLQEVMATSGVKGASAKTNHVMEMQTVRERRREKGRRERRGEVLGITRFGLAKMKESVMMLASFEKTVDHLYDAAIHGRSDQISGVSECIIMGTPVQIGTGSFKVLHQTDPQDAVRPRRR</sequence>
<evidence type="ECO:0000256" key="4">
    <source>
        <dbReference type="ARBA" id="ARBA00022478"/>
    </source>
</evidence>
<dbReference type="FunFam" id="1.10.150.390:FF:000004">
    <property type="entry name" value="DNA-directed RNA polymerase subunit"/>
    <property type="match status" value="1"/>
</dbReference>
<dbReference type="Gene3D" id="4.10.860.120">
    <property type="entry name" value="RNA polymerase II, clamp domain"/>
    <property type="match status" value="1"/>
</dbReference>
<dbReference type="GO" id="GO:0000428">
    <property type="term" value="C:DNA-directed RNA polymerase complex"/>
    <property type="evidence" value="ECO:0007669"/>
    <property type="project" value="UniProtKB-KW"/>
</dbReference>
<dbReference type="EnsemblProtists" id="EKX55532">
    <property type="protein sequence ID" value="EKX55532"/>
    <property type="gene ID" value="GUITHDRAFT_156792"/>
</dbReference>
<dbReference type="InterPro" id="IPR015700">
    <property type="entry name" value="RPC1"/>
</dbReference>
<dbReference type="RefSeq" id="XP_005842512.1">
    <property type="nucleotide sequence ID" value="XM_005842455.1"/>
</dbReference>
<dbReference type="InterPro" id="IPR000722">
    <property type="entry name" value="RNA_pol_asu"/>
</dbReference>
<dbReference type="STRING" id="905079.L1K4K9"/>
<dbReference type="GO" id="GO:0003899">
    <property type="term" value="F:DNA-directed RNA polymerase activity"/>
    <property type="evidence" value="ECO:0007669"/>
    <property type="project" value="UniProtKB-EC"/>
</dbReference>
<dbReference type="Gene3D" id="1.10.150.390">
    <property type="match status" value="1"/>
</dbReference>
<dbReference type="Gene3D" id="6.20.50.80">
    <property type="match status" value="1"/>
</dbReference>
<dbReference type="CDD" id="cd02583">
    <property type="entry name" value="RNAP_III_RPC1_N"/>
    <property type="match status" value="1"/>
</dbReference>
<evidence type="ECO:0000256" key="9">
    <source>
        <dbReference type="ARBA" id="ARBA00022842"/>
    </source>
</evidence>
<comment type="catalytic activity">
    <reaction evidence="12 13">
        <text>RNA(n) + a ribonucleoside 5'-triphosphate = RNA(n+1) + diphosphate</text>
        <dbReference type="Rhea" id="RHEA:21248"/>
        <dbReference type="Rhea" id="RHEA-COMP:14527"/>
        <dbReference type="Rhea" id="RHEA-COMP:17342"/>
        <dbReference type="ChEBI" id="CHEBI:33019"/>
        <dbReference type="ChEBI" id="CHEBI:61557"/>
        <dbReference type="ChEBI" id="CHEBI:140395"/>
        <dbReference type="EC" id="2.7.7.6"/>
    </reaction>
</comment>
<comment type="subunit">
    <text evidence="3">Component of the RNA polymerase III (Pol III) complex consisting of 17 subunits.</text>
</comment>
<evidence type="ECO:0000259" key="15">
    <source>
        <dbReference type="SMART" id="SM00663"/>
    </source>
</evidence>
<evidence type="ECO:0000256" key="5">
    <source>
        <dbReference type="ARBA" id="ARBA00022679"/>
    </source>
</evidence>
<dbReference type="InterPro" id="IPR007080">
    <property type="entry name" value="RNA_pol_Rpb1_1"/>
</dbReference>
<dbReference type="Pfam" id="PF04997">
    <property type="entry name" value="RNA_pol_Rpb1_1"/>
    <property type="match status" value="1"/>
</dbReference>
<protein>
    <recommendedName>
        <fullName evidence="13">DNA-directed RNA polymerase subunit</fullName>
        <ecNumber evidence="13">2.7.7.6</ecNumber>
    </recommendedName>
</protein>
<reference evidence="18" key="2">
    <citation type="submission" date="2012-11" db="EMBL/GenBank/DDBJ databases">
        <authorList>
            <person name="Kuo A."/>
            <person name="Curtis B.A."/>
            <person name="Tanifuji G."/>
            <person name="Burki F."/>
            <person name="Gruber A."/>
            <person name="Irimia M."/>
            <person name="Maruyama S."/>
            <person name="Arias M.C."/>
            <person name="Ball S.G."/>
            <person name="Gile G.H."/>
            <person name="Hirakawa Y."/>
            <person name="Hopkins J.F."/>
            <person name="Rensing S.A."/>
            <person name="Schmutz J."/>
            <person name="Symeonidi A."/>
            <person name="Elias M."/>
            <person name="Eveleigh R.J."/>
            <person name="Herman E.K."/>
            <person name="Klute M.J."/>
            <person name="Nakayama T."/>
            <person name="Obornik M."/>
            <person name="Reyes-Prieto A."/>
            <person name="Armbrust E.V."/>
            <person name="Aves S.J."/>
            <person name="Beiko R.G."/>
            <person name="Coutinho P."/>
            <person name="Dacks J.B."/>
            <person name="Durnford D.G."/>
            <person name="Fast N.M."/>
            <person name="Green B.R."/>
            <person name="Grisdale C."/>
            <person name="Hempe F."/>
            <person name="Henrissat B."/>
            <person name="Hoppner M.P."/>
            <person name="Ishida K.-I."/>
            <person name="Kim E."/>
            <person name="Koreny L."/>
            <person name="Kroth P.G."/>
            <person name="Liu Y."/>
            <person name="Malik S.-B."/>
            <person name="Maier U.G."/>
            <person name="McRose D."/>
            <person name="Mock T."/>
            <person name="Neilson J.A."/>
            <person name="Onodera N.T."/>
            <person name="Poole A.M."/>
            <person name="Pritham E.J."/>
            <person name="Richards T.A."/>
            <person name="Rocap G."/>
            <person name="Roy S.W."/>
            <person name="Sarai C."/>
            <person name="Schaack S."/>
            <person name="Shirato S."/>
            <person name="Slamovits C.H."/>
            <person name="Spencer D.F."/>
            <person name="Suzuki S."/>
            <person name="Worden A.Z."/>
            <person name="Zauner S."/>
            <person name="Barry K."/>
            <person name="Bell C."/>
            <person name="Bharti A.K."/>
            <person name="Crow J.A."/>
            <person name="Grimwood J."/>
            <person name="Kramer R."/>
            <person name="Lindquist E."/>
            <person name="Lucas S."/>
            <person name="Salamov A."/>
            <person name="McFadden G.I."/>
            <person name="Lane C.E."/>
            <person name="Keeling P.J."/>
            <person name="Gray M.W."/>
            <person name="Grigoriev I.V."/>
            <person name="Archibald J.M."/>
        </authorList>
    </citation>
    <scope>NUCLEOTIDE SEQUENCE</scope>
    <source>
        <strain evidence="18">CCMP2712</strain>
    </source>
</reference>
<feature type="domain" description="RNA polymerase N-terminal" evidence="15">
    <location>
        <begin position="215"/>
        <end position="526"/>
    </location>
</feature>
<name>L1K4K9_GUITC</name>
<evidence type="ECO:0000256" key="2">
    <source>
        <dbReference type="ARBA" id="ARBA00006460"/>
    </source>
</evidence>
<evidence type="ECO:0000256" key="3">
    <source>
        <dbReference type="ARBA" id="ARBA00011206"/>
    </source>
</evidence>
<evidence type="ECO:0000256" key="14">
    <source>
        <dbReference type="SAM" id="MobiDB-lite"/>
    </source>
</evidence>
<dbReference type="Gene3D" id="6.10.250.2940">
    <property type="match status" value="1"/>
</dbReference>
<dbReference type="FunFam" id="2.40.40.20:FF:000019">
    <property type="entry name" value="DNA-directed RNA polymerase II subunit RPB1"/>
    <property type="match status" value="1"/>
</dbReference>
<comment type="function">
    <text evidence="13">DNA-dependent RNA polymerase catalyzes the transcription of DNA into RNA using the four ribonucleoside triphosphates as substrates.</text>
</comment>
<dbReference type="Proteomes" id="UP000011087">
    <property type="component" value="Unassembled WGS sequence"/>
</dbReference>
<dbReference type="GeneID" id="17312153"/>
<keyword evidence="8" id="KW-0862">Zinc</keyword>
<dbReference type="OrthoDB" id="270392at2759"/>
<evidence type="ECO:0000256" key="13">
    <source>
        <dbReference type="RuleBase" id="RU004279"/>
    </source>
</evidence>
<dbReference type="EC" id="2.7.7.6" evidence="13"/>
<evidence type="ECO:0000256" key="11">
    <source>
        <dbReference type="ARBA" id="ARBA00023242"/>
    </source>
</evidence>
<dbReference type="Gene3D" id="2.40.40.20">
    <property type="match status" value="1"/>
</dbReference>
<dbReference type="InterPro" id="IPR038120">
    <property type="entry name" value="Rpb1_funnel_sf"/>
</dbReference>
<keyword evidence="6 13" id="KW-0548">Nucleotidyltransferase</keyword>
<dbReference type="KEGG" id="gtt:GUITHDRAFT_156792"/>
<dbReference type="HOGENOM" id="CLU_000487_3_0_1"/>
<evidence type="ECO:0000256" key="10">
    <source>
        <dbReference type="ARBA" id="ARBA00023163"/>
    </source>
</evidence>
<dbReference type="GO" id="GO:0005634">
    <property type="term" value="C:nucleus"/>
    <property type="evidence" value="ECO:0007669"/>
    <property type="project" value="UniProtKB-SubCell"/>
</dbReference>
<dbReference type="SMART" id="SM00663">
    <property type="entry name" value="RPOLA_N"/>
    <property type="match status" value="1"/>
</dbReference>
<evidence type="ECO:0000256" key="7">
    <source>
        <dbReference type="ARBA" id="ARBA00022723"/>
    </source>
</evidence>
<keyword evidence="5 13" id="KW-0808">Transferase</keyword>
<organism evidence="16">
    <name type="scientific">Guillardia theta (strain CCMP2712)</name>
    <name type="common">Cryptophyte</name>
    <dbReference type="NCBI Taxonomy" id="905079"/>
    <lineage>
        <taxon>Eukaryota</taxon>
        <taxon>Cryptophyceae</taxon>
        <taxon>Pyrenomonadales</taxon>
        <taxon>Geminigeraceae</taxon>
        <taxon>Guillardia</taxon>
    </lineage>
</organism>